<gene>
    <name evidence="2" type="ORF">DP939_43080</name>
</gene>
<feature type="domain" description="Resolvase/invertase-type recombinase catalytic" evidence="1">
    <location>
        <begin position="1"/>
        <end position="135"/>
    </location>
</feature>
<dbReference type="GO" id="GO:0000150">
    <property type="term" value="F:DNA strand exchange activity"/>
    <property type="evidence" value="ECO:0007669"/>
    <property type="project" value="InterPro"/>
</dbReference>
<comment type="caution">
    <text evidence="2">The sequence shown here is derived from an EMBL/GenBank/DDBJ whole genome shotgun (WGS) entry which is preliminary data.</text>
</comment>
<reference evidence="2 3" key="1">
    <citation type="submission" date="2018-06" db="EMBL/GenBank/DDBJ databases">
        <title>Sphaerisporangium craniellae sp. nov., isolated from a marine sponge in the South China Sea.</title>
        <authorList>
            <person name="Li L."/>
        </authorList>
    </citation>
    <scope>NUCLEOTIDE SEQUENCE [LARGE SCALE GENOMIC DNA]</scope>
    <source>
        <strain evidence="2 3">LHW63015</strain>
    </source>
</reference>
<evidence type="ECO:0000259" key="1">
    <source>
        <dbReference type="PROSITE" id="PS51736"/>
    </source>
</evidence>
<keyword evidence="3" id="KW-1185">Reference proteome</keyword>
<dbReference type="GO" id="GO:0003677">
    <property type="term" value="F:DNA binding"/>
    <property type="evidence" value="ECO:0007669"/>
    <property type="project" value="InterPro"/>
</dbReference>
<protein>
    <submittedName>
        <fullName evidence="2">Recombinase family protein</fullName>
    </submittedName>
</protein>
<dbReference type="SUPFAM" id="SSF53041">
    <property type="entry name" value="Resolvase-like"/>
    <property type="match status" value="1"/>
</dbReference>
<name>A0A366LJ98_9ACTN</name>
<proteinExistence type="predicted"/>
<dbReference type="Gene3D" id="3.40.50.1390">
    <property type="entry name" value="Resolvase, N-terminal catalytic domain"/>
    <property type="match status" value="1"/>
</dbReference>
<dbReference type="AlphaFoldDB" id="A0A366LJ98"/>
<dbReference type="EMBL" id="QMEY01000041">
    <property type="protein sequence ID" value="RBQ13967.1"/>
    <property type="molecule type" value="Genomic_DNA"/>
</dbReference>
<accession>A0A366LJ98</accession>
<dbReference type="OrthoDB" id="3405463at2"/>
<organism evidence="2 3">
    <name type="scientific">Spongiactinospora rosea</name>
    <dbReference type="NCBI Taxonomy" id="2248750"/>
    <lineage>
        <taxon>Bacteria</taxon>
        <taxon>Bacillati</taxon>
        <taxon>Actinomycetota</taxon>
        <taxon>Actinomycetes</taxon>
        <taxon>Streptosporangiales</taxon>
        <taxon>Streptosporangiaceae</taxon>
        <taxon>Spongiactinospora</taxon>
    </lineage>
</organism>
<dbReference type="Pfam" id="PF00239">
    <property type="entry name" value="Resolvase"/>
    <property type="match status" value="1"/>
</dbReference>
<dbReference type="Proteomes" id="UP000253303">
    <property type="component" value="Unassembled WGS sequence"/>
</dbReference>
<sequence length="162" mass="18025">MTLGYARTVLGQSPAPQINALIEAGVPAENIRAERANGHKAIWPERDLMLKDLRRGDTLKITRLDRLFYSLQNLVVLGTELTHRGIRLQAIEQNIDSESFEGRDLFTMLNALADLNKDFVIANTNDSLLMARARGGAWVAVRQPSLPSRLSRPDSYATPASR</sequence>
<dbReference type="CDD" id="cd03768">
    <property type="entry name" value="SR_ResInv"/>
    <property type="match status" value="1"/>
</dbReference>
<dbReference type="SMART" id="SM00857">
    <property type="entry name" value="Resolvase"/>
    <property type="match status" value="1"/>
</dbReference>
<evidence type="ECO:0000313" key="2">
    <source>
        <dbReference type="EMBL" id="RBQ13967.1"/>
    </source>
</evidence>
<dbReference type="InterPro" id="IPR036162">
    <property type="entry name" value="Resolvase-like_N_sf"/>
</dbReference>
<dbReference type="PROSITE" id="PS51736">
    <property type="entry name" value="RECOMBINASES_3"/>
    <property type="match status" value="1"/>
</dbReference>
<dbReference type="InterPro" id="IPR006119">
    <property type="entry name" value="Resolv_N"/>
</dbReference>
<evidence type="ECO:0000313" key="3">
    <source>
        <dbReference type="Proteomes" id="UP000253303"/>
    </source>
</evidence>